<comment type="caution">
    <text evidence="2">The sequence shown here is derived from an EMBL/GenBank/DDBJ whole genome shotgun (WGS) entry which is preliminary data.</text>
</comment>
<dbReference type="SUPFAM" id="SSF117281">
    <property type="entry name" value="Kelch motif"/>
    <property type="match status" value="1"/>
</dbReference>
<evidence type="ECO:0000313" key="2">
    <source>
        <dbReference type="EMBL" id="MDT0582975.1"/>
    </source>
</evidence>
<evidence type="ECO:0000256" key="1">
    <source>
        <dbReference type="SAM" id="SignalP"/>
    </source>
</evidence>
<keyword evidence="3" id="KW-1185">Reference proteome</keyword>
<reference evidence="2 3" key="1">
    <citation type="submission" date="2023-09" db="EMBL/GenBank/DDBJ databases">
        <authorList>
            <person name="Rey-Velasco X."/>
        </authorList>
    </citation>
    <scope>NUCLEOTIDE SEQUENCE [LARGE SCALE GENOMIC DNA]</scope>
    <source>
        <strain evidence="2 3">W409</strain>
    </source>
</reference>
<proteinExistence type="predicted"/>
<gene>
    <name evidence="2" type="ORF">RM544_10535</name>
</gene>
<organism evidence="2 3">
    <name type="scientific">Brumicola blandensis</name>
    <dbReference type="NCBI Taxonomy" id="3075611"/>
    <lineage>
        <taxon>Bacteria</taxon>
        <taxon>Pseudomonadati</taxon>
        <taxon>Pseudomonadota</taxon>
        <taxon>Gammaproteobacteria</taxon>
        <taxon>Alteromonadales</taxon>
        <taxon>Alteromonadaceae</taxon>
        <taxon>Brumicola</taxon>
    </lineage>
</organism>
<dbReference type="InterPro" id="IPR015915">
    <property type="entry name" value="Kelch-typ_b-propeller"/>
</dbReference>
<feature type="signal peptide" evidence="1">
    <location>
        <begin position="1"/>
        <end position="25"/>
    </location>
</feature>
<dbReference type="EMBL" id="JAVRIE010000004">
    <property type="protein sequence ID" value="MDT0582975.1"/>
    <property type="molecule type" value="Genomic_DNA"/>
</dbReference>
<dbReference type="Gene3D" id="2.120.10.80">
    <property type="entry name" value="Kelch-type beta propeller"/>
    <property type="match status" value="1"/>
</dbReference>
<dbReference type="AlphaFoldDB" id="A0AAW8R581"/>
<name>A0AAW8R581_9ALTE</name>
<keyword evidence="1" id="KW-0732">Signal</keyword>
<dbReference type="RefSeq" id="WP_311361755.1">
    <property type="nucleotide sequence ID" value="NZ_JAVRIE010000004.1"/>
</dbReference>
<accession>A0AAW8R581</accession>
<dbReference type="Proteomes" id="UP001249020">
    <property type="component" value="Unassembled WGS sequence"/>
</dbReference>
<dbReference type="PANTHER" id="PTHR45632">
    <property type="entry name" value="LD33804P"/>
    <property type="match status" value="1"/>
</dbReference>
<sequence>MKWIFRTLILSSIVCAMIQTTFANSHEFTTNEHIALPTLPEPVSNNAVASISVDDRVYLLSFMGLGKEKTHKDVHSKAFSLDLSGGTSKLNWRALPDVPASILPKGRLASVAIGINDTAYLFGGYTVDAKHNEISSPDNFSFDIRSQKYTPLANMAVPVDDAVAAAYKERFIYIISGWHNDGNVNLVQVYDTHEDTWRQATPFPGEGVFGHSGGIVNSSLIICDGVKVEWAGKSRRQFLPEPACFRGEIDHTSHLKITWRKIKHPTGKARYRMAAIGSQQHEGVFFYGGSNTPYNYNGIGYDGNPAAPSSALWFYDLSANQWTIETRDIASMDHRAALLIKNKEIDPNTDSKAFLVTVGGMQQNQTVTSAVNVIEID</sequence>
<evidence type="ECO:0000313" key="3">
    <source>
        <dbReference type="Proteomes" id="UP001249020"/>
    </source>
</evidence>
<feature type="chain" id="PRO_5043779337" evidence="1">
    <location>
        <begin position="26"/>
        <end position="377"/>
    </location>
</feature>
<protein>
    <submittedName>
        <fullName evidence="2">Galactose oxidase</fullName>
    </submittedName>
</protein>